<dbReference type="AlphaFoldDB" id="A0A6J8F212"/>
<feature type="region of interest" description="Disordered" evidence="1">
    <location>
        <begin position="65"/>
        <end position="95"/>
    </location>
</feature>
<evidence type="ECO:0000256" key="1">
    <source>
        <dbReference type="SAM" id="MobiDB-lite"/>
    </source>
</evidence>
<reference evidence="3 4" key="1">
    <citation type="submission" date="2020-06" db="EMBL/GenBank/DDBJ databases">
        <authorList>
            <person name="Li R."/>
            <person name="Bekaert M."/>
        </authorList>
    </citation>
    <scope>NUCLEOTIDE SEQUENCE [LARGE SCALE GENOMIC DNA]</scope>
    <source>
        <strain evidence="4">wild</strain>
    </source>
</reference>
<keyword evidence="2" id="KW-0812">Transmembrane</keyword>
<name>A0A6J8F212_MYTCO</name>
<evidence type="ECO:0000313" key="3">
    <source>
        <dbReference type="EMBL" id="CAC5426804.1"/>
    </source>
</evidence>
<keyword evidence="2" id="KW-0472">Membrane</keyword>
<evidence type="ECO:0000256" key="2">
    <source>
        <dbReference type="SAM" id="Phobius"/>
    </source>
</evidence>
<keyword evidence="4" id="KW-1185">Reference proteome</keyword>
<dbReference type="Proteomes" id="UP000507470">
    <property type="component" value="Unassembled WGS sequence"/>
</dbReference>
<gene>
    <name evidence="3" type="ORF">MCOR_58481</name>
</gene>
<sequence>MPSGNNPPALKFRVSVYDGFDILIVVWGSVAGIATLSIFVIIIYIYVKTNTDIIASIQRKISTEETQETYETPDARRDSHIYNQDQQGDDNQSDNNQYLEVRASTTSDISKDNIQSRLSTKPTTGDIRNQLLYTGNIPNRVSGKQVEIPGEADHNRSRDQNHETVYEVTDLDNSS</sequence>
<dbReference type="EMBL" id="CACVKT020010476">
    <property type="protein sequence ID" value="CAC5426804.1"/>
    <property type="molecule type" value="Genomic_DNA"/>
</dbReference>
<accession>A0A6J8F212</accession>
<organism evidence="3 4">
    <name type="scientific">Mytilus coruscus</name>
    <name type="common">Sea mussel</name>
    <dbReference type="NCBI Taxonomy" id="42192"/>
    <lineage>
        <taxon>Eukaryota</taxon>
        <taxon>Metazoa</taxon>
        <taxon>Spiralia</taxon>
        <taxon>Lophotrochozoa</taxon>
        <taxon>Mollusca</taxon>
        <taxon>Bivalvia</taxon>
        <taxon>Autobranchia</taxon>
        <taxon>Pteriomorphia</taxon>
        <taxon>Mytilida</taxon>
        <taxon>Mytiloidea</taxon>
        <taxon>Mytilidae</taxon>
        <taxon>Mytilinae</taxon>
        <taxon>Mytilus</taxon>
    </lineage>
</organism>
<protein>
    <submittedName>
        <fullName evidence="3">Uncharacterized protein</fullName>
    </submittedName>
</protein>
<dbReference type="OrthoDB" id="6086799at2759"/>
<feature type="transmembrane region" description="Helical" evidence="2">
    <location>
        <begin position="20"/>
        <end position="47"/>
    </location>
</feature>
<keyword evidence="2" id="KW-1133">Transmembrane helix</keyword>
<proteinExistence type="predicted"/>
<evidence type="ECO:0000313" key="4">
    <source>
        <dbReference type="Proteomes" id="UP000507470"/>
    </source>
</evidence>